<keyword evidence="1 3" id="KW-0853">WD repeat</keyword>
<organism evidence="4 5">
    <name type="scientific">Crocosphaera watsonii WH 0003</name>
    <dbReference type="NCBI Taxonomy" id="423471"/>
    <lineage>
        <taxon>Bacteria</taxon>
        <taxon>Bacillati</taxon>
        <taxon>Cyanobacteriota</taxon>
        <taxon>Cyanophyceae</taxon>
        <taxon>Oscillatoriophycideae</taxon>
        <taxon>Chroococcales</taxon>
        <taxon>Aphanothecaceae</taxon>
        <taxon>Crocosphaera</taxon>
    </lineage>
</organism>
<dbReference type="PROSITE" id="PS00678">
    <property type="entry name" value="WD_REPEATS_1"/>
    <property type="match status" value="1"/>
</dbReference>
<dbReference type="Pfam" id="PF00400">
    <property type="entry name" value="WD40"/>
    <property type="match status" value="2"/>
</dbReference>
<dbReference type="InterPro" id="IPR019775">
    <property type="entry name" value="WD40_repeat_CS"/>
</dbReference>
<dbReference type="InterPro" id="IPR020472">
    <property type="entry name" value="WD40_PAC1"/>
</dbReference>
<dbReference type="AlphaFoldDB" id="G5JCX9"/>
<comment type="caution">
    <text evidence="4">The sequence shown here is derived from an EMBL/GenBank/DDBJ whole genome shotgun (WGS) entry which is preliminary data.</text>
</comment>
<dbReference type="InterPro" id="IPR001680">
    <property type="entry name" value="WD40_rpt"/>
</dbReference>
<dbReference type="PANTHER" id="PTHR22847">
    <property type="entry name" value="WD40 REPEAT PROTEIN"/>
    <property type="match status" value="1"/>
</dbReference>
<dbReference type="Proteomes" id="UP000003477">
    <property type="component" value="Unassembled WGS sequence"/>
</dbReference>
<evidence type="ECO:0000256" key="2">
    <source>
        <dbReference type="ARBA" id="ARBA00022737"/>
    </source>
</evidence>
<keyword evidence="2" id="KW-0677">Repeat</keyword>
<feature type="repeat" description="WD" evidence="3">
    <location>
        <begin position="219"/>
        <end position="260"/>
    </location>
</feature>
<feature type="repeat" description="WD" evidence="3">
    <location>
        <begin position="261"/>
        <end position="294"/>
    </location>
</feature>
<dbReference type="PROSITE" id="PS50294">
    <property type="entry name" value="WD_REPEATS_REGION"/>
    <property type="match status" value="2"/>
</dbReference>
<dbReference type="SUPFAM" id="SSF50978">
    <property type="entry name" value="WD40 repeat-like"/>
    <property type="match status" value="1"/>
</dbReference>
<dbReference type="PROSITE" id="PS50082">
    <property type="entry name" value="WD_REPEATS_2"/>
    <property type="match status" value="2"/>
</dbReference>
<protein>
    <submittedName>
        <fullName evidence="4">WD-40 repeat protein</fullName>
    </submittedName>
</protein>
<dbReference type="PANTHER" id="PTHR22847:SF637">
    <property type="entry name" value="WD REPEAT DOMAIN 5B"/>
    <property type="match status" value="1"/>
</dbReference>
<evidence type="ECO:0000256" key="3">
    <source>
        <dbReference type="PROSITE-ProRule" id="PRU00221"/>
    </source>
</evidence>
<dbReference type="EMBL" id="AESD01000814">
    <property type="protein sequence ID" value="EHJ09950.1"/>
    <property type="molecule type" value="Genomic_DNA"/>
</dbReference>
<dbReference type="CDD" id="cd00200">
    <property type="entry name" value="WD40"/>
    <property type="match status" value="1"/>
</dbReference>
<reference evidence="4 5" key="1">
    <citation type="journal article" date="2011" name="Front. Microbiol.">
        <title>Two Strains of Crocosphaera watsonii with Highly Conserved Genomes are Distinguished by Strain-Specific Features.</title>
        <authorList>
            <person name="Bench S.R."/>
            <person name="Ilikchyan I.N."/>
            <person name="Tripp H.J."/>
            <person name="Zehr J.P."/>
        </authorList>
    </citation>
    <scope>NUCLEOTIDE SEQUENCE [LARGE SCALE GENOMIC DNA]</scope>
    <source>
        <strain evidence="4 5">WH 0003</strain>
    </source>
</reference>
<dbReference type="Gene3D" id="2.130.10.10">
    <property type="entry name" value="YVTN repeat-like/Quinoprotein amine dehydrogenase"/>
    <property type="match status" value="2"/>
</dbReference>
<dbReference type="PRINTS" id="PR00320">
    <property type="entry name" value="GPROTEINBRPT"/>
</dbReference>
<evidence type="ECO:0000256" key="1">
    <source>
        <dbReference type="ARBA" id="ARBA00022574"/>
    </source>
</evidence>
<dbReference type="GeneID" id="88768598"/>
<proteinExistence type="predicted"/>
<sequence>MLLKTIKLPKEKYRNIIFSSDGRLFASNGLNEIIVWDLYGNQQLNQFNANKYYFSHMVFSNHGKYIILVDSHETLVLYDLISSKEILSFQEKNIFDVAINSRLGLMAVSNSINNKIKLWEIKLNKEFGIFEDYQHSKSTVNFSPNGKILVSGDYLSGTVGLLNVASGKLTYLLKEIHSNGDLVFSPDGQIIAGESYCRDSVVLFDINSGNKLQVLEEKDNFHNAEITCIAFSSDSKLVASGSYDHTIRLWNVDTGKQIKIIEGHKTTIFNLLFIDKDRTLVSASADKTLCFWQI</sequence>
<gene>
    <name evidence="4" type="ORF">CWATWH0003_5276</name>
</gene>
<dbReference type="RefSeq" id="WP_007313048.1">
    <property type="nucleotide sequence ID" value="NZ_AESD01000814.1"/>
</dbReference>
<evidence type="ECO:0000313" key="4">
    <source>
        <dbReference type="EMBL" id="EHJ09950.1"/>
    </source>
</evidence>
<dbReference type="InterPro" id="IPR015943">
    <property type="entry name" value="WD40/YVTN_repeat-like_dom_sf"/>
</dbReference>
<accession>G5JCX9</accession>
<name>G5JCX9_CROWT</name>
<dbReference type="PATRIC" id="fig|423471.3.peg.4928"/>
<evidence type="ECO:0000313" key="5">
    <source>
        <dbReference type="Proteomes" id="UP000003477"/>
    </source>
</evidence>
<dbReference type="SMART" id="SM00320">
    <property type="entry name" value="WD40"/>
    <property type="match status" value="7"/>
</dbReference>
<dbReference type="InterPro" id="IPR036322">
    <property type="entry name" value="WD40_repeat_dom_sf"/>
</dbReference>